<feature type="compositionally biased region" description="Polar residues" evidence="2">
    <location>
        <begin position="18"/>
        <end position="31"/>
    </location>
</feature>
<evidence type="ECO:0000313" key="4">
    <source>
        <dbReference type="EMBL" id="TMW60582.1"/>
    </source>
</evidence>
<evidence type="ECO:0000256" key="1">
    <source>
        <dbReference type="ARBA" id="ARBA00022884"/>
    </source>
</evidence>
<organism evidence="4 5">
    <name type="scientific">Pythium oligandrum</name>
    <name type="common">Mycoparasitic fungus</name>
    <dbReference type="NCBI Taxonomy" id="41045"/>
    <lineage>
        <taxon>Eukaryota</taxon>
        <taxon>Sar</taxon>
        <taxon>Stramenopiles</taxon>
        <taxon>Oomycota</taxon>
        <taxon>Peronosporomycetes</taxon>
        <taxon>Pythiales</taxon>
        <taxon>Pythiaceae</taxon>
        <taxon>Pythium</taxon>
    </lineage>
</organism>
<gene>
    <name evidence="4" type="ORF">Poli38472_000624</name>
</gene>
<evidence type="ECO:0000256" key="2">
    <source>
        <dbReference type="SAM" id="MobiDB-lite"/>
    </source>
</evidence>
<reference evidence="4" key="1">
    <citation type="submission" date="2019-03" db="EMBL/GenBank/DDBJ databases">
        <title>Long read genome sequence of the mycoparasitic Pythium oligandrum ATCC 38472 isolated from sugarbeet rhizosphere.</title>
        <authorList>
            <person name="Gaulin E."/>
        </authorList>
    </citation>
    <scope>NUCLEOTIDE SEQUENCE</scope>
    <source>
        <strain evidence="4">ATCC 38472_TT</strain>
    </source>
</reference>
<sequence length="247" mass="26852">MQRRAGAQRGNGNGNGRTSVKSQRRVNQQQAPRGGGKKQNKENGQTNKGSRAAPIGVSGVSLSSRFQTLQKVALVDNPAPKAKAALKKKSPVVNVKKPQLRAKTPVVRTAKQQQKAKKQEIQQKQQKQQQQMKKVADANRTKRQQTMNSRRKGLEVAAPDKNAAKKTSKPAAKKAALAKGNGASRGRKGDDKKKEKPVTGDDLDVEMEAYWHAAGKGPDPHAARLDRQMDDYWAGKPKPEGESEAAS</sequence>
<accession>A0A8K1CE45</accession>
<evidence type="ECO:0000313" key="5">
    <source>
        <dbReference type="Proteomes" id="UP000794436"/>
    </source>
</evidence>
<proteinExistence type="predicted"/>
<feature type="region of interest" description="Disordered" evidence="2">
    <location>
        <begin position="1"/>
        <end position="56"/>
    </location>
</feature>
<feature type="region of interest" description="Disordered" evidence="2">
    <location>
        <begin position="82"/>
        <end position="247"/>
    </location>
</feature>
<comment type="caution">
    <text evidence="4">The sequence shown here is derived from an EMBL/GenBank/DDBJ whole genome shotgun (WGS) entry which is preliminary data.</text>
</comment>
<dbReference type="Pfam" id="PF13865">
    <property type="entry name" value="FoP_duplication"/>
    <property type="match status" value="1"/>
</dbReference>
<dbReference type="AlphaFoldDB" id="A0A8K1CE45"/>
<dbReference type="InterPro" id="IPR025715">
    <property type="entry name" value="FoP_C"/>
</dbReference>
<feature type="compositionally biased region" description="Basic and acidic residues" evidence="2">
    <location>
        <begin position="187"/>
        <end position="199"/>
    </location>
</feature>
<dbReference type="SMART" id="SM01218">
    <property type="entry name" value="FoP_duplication"/>
    <property type="match status" value="1"/>
</dbReference>
<protein>
    <recommendedName>
        <fullName evidence="3">Chromatin target of PRMT1 protein C-terminal domain-containing protein</fullName>
    </recommendedName>
</protein>
<feature type="compositionally biased region" description="Low complexity" evidence="2">
    <location>
        <begin position="122"/>
        <end position="133"/>
    </location>
</feature>
<dbReference type="EMBL" id="SPLM01000108">
    <property type="protein sequence ID" value="TMW60582.1"/>
    <property type="molecule type" value="Genomic_DNA"/>
</dbReference>
<feature type="compositionally biased region" description="Basic and acidic residues" evidence="2">
    <location>
        <begin position="218"/>
        <end position="230"/>
    </location>
</feature>
<name>A0A8K1CE45_PYTOL</name>
<dbReference type="OrthoDB" id="77799at2759"/>
<dbReference type="Proteomes" id="UP000794436">
    <property type="component" value="Unassembled WGS sequence"/>
</dbReference>
<keyword evidence="1" id="KW-0694">RNA-binding</keyword>
<feature type="domain" description="Chromatin target of PRMT1 protein C-terminal" evidence="3">
    <location>
        <begin position="138"/>
        <end position="239"/>
    </location>
</feature>
<dbReference type="GO" id="GO:0003723">
    <property type="term" value="F:RNA binding"/>
    <property type="evidence" value="ECO:0007669"/>
    <property type="project" value="UniProtKB-KW"/>
</dbReference>
<evidence type="ECO:0000259" key="3">
    <source>
        <dbReference type="SMART" id="SM01218"/>
    </source>
</evidence>
<keyword evidence="5" id="KW-1185">Reference proteome</keyword>